<organism evidence="2 3">
    <name type="scientific">Streptococcus macedonicus</name>
    <name type="common">Streptococcus gallolyticus macedonicus</name>
    <dbReference type="NCBI Taxonomy" id="59310"/>
    <lineage>
        <taxon>Bacteria</taxon>
        <taxon>Bacillati</taxon>
        <taxon>Bacillota</taxon>
        <taxon>Bacilli</taxon>
        <taxon>Lactobacillales</taxon>
        <taxon>Streptococcaceae</taxon>
        <taxon>Streptococcus</taxon>
    </lineage>
</organism>
<dbReference type="AlphaFoldDB" id="A0AA47FB04"/>
<reference evidence="1" key="5">
    <citation type="submission" date="2024-05" db="EMBL/GenBank/DDBJ databases">
        <title>Streptococcus macedonicus and Acinetobacter baumannii: co-inhabitants of the cheese production environment.</title>
        <authorList>
            <person name="Johnson J."/>
            <person name="Curtin C."/>
            <person name="Waite-Cusic J."/>
        </authorList>
    </citation>
    <scope>NUCLEOTIDE SEQUENCE</scope>
    <source>
        <strain evidence="1">E28</strain>
    </source>
</reference>
<dbReference type="InterPro" id="IPR029470">
    <property type="entry name" value="PDDEXK_4"/>
</dbReference>
<dbReference type="EMBL" id="CP113440">
    <property type="protein sequence ID" value="WAK62641.1"/>
    <property type="molecule type" value="Genomic_DNA"/>
</dbReference>
<keyword evidence="4" id="KW-1185">Reference proteome</keyword>
<dbReference type="Proteomes" id="UP001209889">
    <property type="component" value="Unassembled WGS sequence"/>
</dbReference>
<evidence type="ECO:0000313" key="4">
    <source>
        <dbReference type="Proteomes" id="UP001209889"/>
    </source>
</evidence>
<dbReference type="EMBL" id="JAPHJC010000062">
    <property type="protein sequence ID" value="MCW8678862.1"/>
    <property type="molecule type" value="Genomic_DNA"/>
</dbReference>
<reference evidence="2" key="3">
    <citation type="submission" date="2022-11" db="EMBL/GenBank/DDBJ databases">
        <authorList>
            <person name="Johnson J.D."/>
        </authorList>
    </citation>
    <scope>NUCLEOTIDE SEQUENCE</scope>
    <source>
        <strain evidence="1">E28</strain>
        <strain evidence="2">E37</strain>
    </source>
</reference>
<reference evidence="4" key="4">
    <citation type="submission" date="2023-07" db="EMBL/GenBank/DDBJ databases">
        <title>Streptococcus macedonicus and Acinetobacter baumannii: co-inhabitants of the cheese production environment.</title>
        <authorList>
            <person name="Johnson J."/>
            <person name="Curtin C."/>
            <person name="Waite-Cusic J."/>
        </authorList>
    </citation>
    <scope>NUCLEOTIDE SEQUENCE [LARGE SCALE GENOMIC DNA]</scope>
    <source>
        <strain evidence="4">E28</strain>
    </source>
</reference>
<gene>
    <name evidence="2" type="ORF">OQG81_07870</name>
    <name evidence="1" type="ORF">OQH01_10345</name>
</gene>
<protein>
    <submittedName>
        <fullName evidence="2">PD-(D/E)XK nuclease family protein</fullName>
    </submittedName>
</protein>
<name>A0AA47FB04_STRMC</name>
<dbReference type="Proteomes" id="UP001156410">
    <property type="component" value="Chromosome"/>
</dbReference>
<reference evidence="4" key="1">
    <citation type="submission" date="2022-11" db="EMBL/GenBank/DDBJ databases">
        <title>Streptococcus macedonicus and Acinetobacter baumannii: co-inhabitants of the cheese production environment.</title>
        <authorList>
            <person name="Johnson J."/>
            <person name="Curtin C."/>
            <person name="Waite-Cusic J."/>
        </authorList>
    </citation>
    <scope>NUCLEOTIDE SEQUENCE [LARGE SCALE GENOMIC DNA]</scope>
    <source>
        <strain evidence="4">E28</strain>
    </source>
</reference>
<dbReference type="Pfam" id="PF14281">
    <property type="entry name" value="PDDEXK_4"/>
    <property type="match status" value="1"/>
</dbReference>
<dbReference type="RefSeq" id="WP_265644233.1">
    <property type="nucleotide sequence ID" value="NZ_CP113440.1"/>
</dbReference>
<proteinExistence type="predicted"/>
<evidence type="ECO:0000313" key="2">
    <source>
        <dbReference type="EMBL" id="WAK62641.1"/>
    </source>
</evidence>
<sequence length="403" mass="46723">MDLNSMRALTYDELLSLYRKFLHNQSISKATINTAYVATFYLWRKESKELFWDVLATTDFEKEARNALFKALTENSTGNVNSLVSSYMSHLRRFRLFLSSDGAMDPVEIKQAITVIPTHMSREIIINKMYVGGYLLEGDNIGHEIINLYKADDGKNYIYLNSQGTIELSHGSNRITVLMVRKFASKIYKILAKAEGITILDFANSKLPRKERYEGQDALGLAYGGVSLVDLFNENSFRGSLEDEKNAYATFVADRVIKPKNQIYITDDESLSGEYTFFIRTNKGFGKQTLREFYHENEKPDSFTDLNRIIENCELWEDNDTTQKVSDLPEIRVDPYLNFLKIIRQEDNELVFSNMLSYFFNINREAFSRFAHEVLSIDIHTDFIIEREKKNIDLLISDERMLL</sequence>
<evidence type="ECO:0000313" key="3">
    <source>
        <dbReference type="Proteomes" id="UP001156410"/>
    </source>
</evidence>
<accession>A0AA47FB04</accession>
<evidence type="ECO:0000313" key="1">
    <source>
        <dbReference type="EMBL" id="MCW8678862.1"/>
    </source>
</evidence>
<reference evidence="2" key="2">
    <citation type="submission" date="2022-11" db="EMBL/GenBank/DDBJ databases">
        <title>Streptococcus macedonicus and Acinetobacter baumannii: co-inhabitants of the cheese production environment.</title>
        <authorList>
            <person name="Johnson J."/>
        </authorList>
    </citation>
    <scope>NUCLEOTIDE SEQUENCE</scope>
    <source>
        <strain evidence="2">E37</strain>
    </source>
</reference>